<evidence type="ECO:0000256" key="5">
    <source>
        <dbReference type="ARBA" id="ARBA00022989"/>
    </source>
</evidence>
<dbReference type="InterPro" id="IPR000715">
    <property type="entry name" value="Glycosyl_transferase_4"/>
</dbReference>
<evidence type="ECO:0000313" key="9">
    <source>
        <dbReference type="EMBL" id="MBB3944008.1"/>
    </source>
</evidence>
<dbReference type="GO" id="GO:0005886">
    <property type="term" value="C:plasma membrane"/>
    <property type="evidence" value="ECO:0007669"/>
    <property type="project" value="UniProtKB-SubCell"/>
</dbReference>
<comment type="subcellular location">
    <subcellularLocation>
        <location evidence="1">Cell membrane</location>
        <topology evidence="1">Multi-pass membrane protein</topology>
    </subcellularLocation>
</comment>
<feature type="transmembrane region" description="Helical" evidence="8">
    <location>
        <begin position="165"/>
        <end position="183"/>
    </location>
</feature>
<feature type="binding site" evidence="7">
    <location>
        <position position="213"/>
    </location>
    <ligand>
        <name>Mg(2+)</name>
        <dbReference type="ChEBI" id="CHEBI:18420"/>
    </ligand>
</feature>
<feature type="transmembrane region" description="Helical" evidence="8">
    <location>
        <begin position="45"/>
        <end position="65"/>
    </location>
</feature>
<dbReference type="GO" id="GO:0009103">
    <property type="term" value="P:lipopolysaccharide biosynthetic process"/>
    <property type="evidence" value="ECO:0007669"/>
    <property type="project" value="TreeGrafter"/>
</dbReference>
<gene>
    <name evidence="9" type="ORF">GGR91_002277</name>
</gene>
<evidence type="ECO:0000256" key="8">
    <source>
        <dbReference type="SAM" id="Phobius"/>
    </source>
</evidence>
<feature type="transmembrane region" description="Helical" evidence="8">
    <location>
        <begin position="101"/>
        <end position="120"/>
    </location>
</feature>
<dbReference type="AlphaFoldDB" id="A0A840B0X3"/>
<feature type="transmembrane region" description="Helical" evidence="8">
    <location>
        <begin position="308"/>
        <end position="327"/>
    </location>
</feature>
<dbReference type="PANTHER" id="PTHR22926:SF3">
    <property type="entry name" value="UNDECAPRENYL-PHOSPHATE ALPHA-N-ACETYLGLUCOSAMINYL 1-PHOSPHATE TRANSFERASE"/>
    <property type="match status" value="1"/>
</dbReference>
<protein>
    <submittedName>
        <fullName evidence="9">UDP-GlcNAc:undecaprenyl-phosphate GlcNAc-1-phosphate transferase</fullName>
        <ecNumber evidence="9">2.7.8.33</ecNumber>
    </submittedName>
</protein>
<feature type="transmembrane region" description="Helical" evidence="8">
    <location>
        <begin position="77"/>
        <end position="94"/>
    </location>
</feature>
<keyword evidence="3 9" id="KW-0808">Transferase</keyword>
<keyword evidence="2" id="KW-1003">Cell membrane</keyword>
<dbReference type="EC" id="2.7.8.33" evidence="9"/>
<accession>A0A840B0X3</accession>
<keyword evidence="7" id="KW-0479">Metal-binding</keyword>
<evidence type="ECO:0000256" key="2">
    <source>
        <dbReference type="ARBA" id="ARBA00022475"/>
    </source>
</evidence>
<comment type="caution">
    <text evidence="9">The sequence shown here is derived from an EMBL/GenBank/DDBJ whole genome shotgun (WGS) entry which is preliminary data.</text>
</comment>
<sequence length="345" mass="37266">MYVALGLGLLYSALIVVFCKNIALRLGVVDHPGSQEHKCHAAPTPLVGGLVALPPVIAILLLQLFQEGISSTHAAPYLALAFATLASLIVGFFDDRRHIPALVRLIICSGIFGAAISIRPEFVVSALDLQGVGLKIELGLLAIPFSVFCLLAFQNAVNMADGRNGLVAGVAIIWLLALLSYGWHPLTLAIVSLAIGLFIALGANLGGRLFLGDAGTYGIGAFVGLATIWIHQSNIGLHTIDVVTMFMIPVLDMARLFVLRIFHGRHPFSADHNHLHNYLDRSIGWTYGRKIYYALVAFPIIFSRLQLADPLVVLLLGFVLYLFTIVAGHKMNREISSDTASKRVS</sequence>
<dbReference type="RefSeq" id="WP_183942307.1">
    <property type="nucleotide sequence ID" value="NZ_BAABBG010000021.1"/>
</dbReference>
<dbReference type="GO" id="GO:0071555">
    <property type="term" value="P:cell wall organization"/>
    <property type="evidence" value="ECO:0007669"/>
    <property type="project" value="TreeGrafter"/>
</dbReference>
<dbReference type="Pfam" id="PF00953">
    <property type="entry name" value="Glycos_transf_4"/>
    <property type="match status" value="1"/>
</dbReference>
<dbReference type="GO" id="GO:0036380">
    <property type="term" value="F:UDP-N-acetylglucosamine-undecaprenyl-phosphate N-acetylglucosaminephosphotransferase activity"/>
    <property type="evidence" value="ECO:0007669"/>
    <property type="project" value="UniProtKB-EC"/>
</dbReference>
<dbReference type="CDD" id="cd06853">
    <property type="entry name" value="GT_WecA_like"/>
    <property type="match status" value="1"/>
</dbReference>
<comment type="cofactor">
    <cofactor evidence="7">
        <name>Mg(2+)</name>
        <dbReference type="ChEBI" id="CHEBI:18420"/>
    </cofactor>
</comment>
<feature type="transmembrane region" description="Helical" evidence="8">
    <location>
        <begin position="283"/>
        <end position="302"/>
    </location>
</feature>
<feature type="transmembrane region" description="Helical" evidence="8">
    <location>
        <begin position="214"/>
        <end position="230"/>
    </location>
</feature>
<dbReference type="Proteomes" id="UP000581447">
    <property type="component" value="Unassembled WGS sequence"/>
</dbReference>
<evidence type="ECO:0000256" key="6">
    <source>
        <dbReference type="ARBA" id="ARBA00023136"/>
    </source>
</evidence>
<evidence type="ECO:0000256" key="1">
    <source>
        <dbReference type="ARBA" id="ARBA00004651"/>
    </source>
</evidence>
<feature type="transmembrane region" description="Helical" evidence="8">
    <location>
        <begin position="6"/>
        <end position="24"/>
    </location>
</feature>
<feature type="transmembrane region" description="Helical" evidence="8">
    <location>
        <begin position="189"/>
        <end position="207"/>
    </location>
</feature>
<feature type="binding site" evidence="7">
    <location>
        <position position="158"/>
    </location>
    <ligand>
        <name>Mg(2+)</name>
        <dbReference type="ChEBI" id="CHEBI:18420"/>
    </ligand>
</feature>
<feature type="transmembrane region" description="Helical" evidence="8">
    <location>
        <begin position="132"/>
        <end position="153"/>
    </location>
</feature>
<keyword evidence="4 8" id="KW-0812">Transmembrane</keyword>
<dbReference type="GO" id="GO:0044038">
    <property type="term" value="P:cell wall macromolecule biosynthetic process"/>
    <property type="evidence" value="ECO:0007669"/>
    <property type="project" value="TreeGrafter"/>
</dbReference>
<proteinExistence type="predicted"/>
<keyword evidence="5 8" id="KW-1133">Transmembrane helix</keyword>
<reference evidence="9 10" key="1">
    <citation type="submission" date="2020-08" db="EMBL/GenBank/DDBJ databases">
        <title>Genomic Encyclopedia of Type Strains, Phase IV (KMG-IV): sequencing the most valuable type-strain genomes for metagenomic binning, comparative biology and taxonomic classification.</title>
        <authorList>
            <person name="Goeker M."/>
        </authorList>
    </citation>
    <scope>NUCLEOTIDE SEQUENCE [LARGE SCALE GENOMIC DNA]</scope>
    <source>
        <strain evidence="9 10">DSM 29050</strain>
    </source>
</reference>
<keyword evidence="7" id="KW-0460">Magnesium</keyword>
<name>A0A840B0X3_9SPHN</name>
<keyword evidence="10" id="KW-1185">Reference proteome</keyword>
<dbReference type="EMBL" id="JACIEA010000004">
    <property type="protein sequence ID" value="MBB3944008.1"/>
    <property type="molecule type" value="Genomic_DNA"/>
</dbReference>
<evidence type="ECO:0000313" key="10">
    <source>
        <dbReference type="Proteomes" id="UP000581447"/>
    </source>
</evidence>
<dbReference type="PANTHER" id="PTHR22926">
    <property type="entry name" value="PHOSPHO-N-ACETYLMURAMOYL-PENTAPEPTIDE-TRANSFERASE"/>
    <property type="match status" value="1"/>
</dbReference>
<keyword evidence="6 8" id="KW-0472">Membrane</keyword>
<evidence type="ECO:0000256" key="3">
    <source>
        <dbReference type="ARBA" id="ARBA00022679"/>
    </source>
</evidence>
<dbReference type="GO" id="GO:0046872">
    <property type="term" value="F:metal ion binding"/>
    <property type="evidence" value="ECO:0007669"/>
    <property type="project" value="UniProtKB-KW"/>
</dbReference>
<organism evidence="9 10">
    <name type="scientific">Sphingorhabdus rigui</name>
    <dbReference type="NCBI Taxonomy" id="1282858"/>
    <lineage>
        <taxon>Bacteria</taxon>
        <taxon>Pseudomonadati</taxon>
        <taxon>Pseudomonadota</taxon>
        <taxon>Alphaproteobacteria</taxon>
        <taxon>Sphingomonadales</taxon>
        <taxon>Sphingomonadaceae</taxon>
        <taxon>Sphingorhabdus</taxon>
    </lineage>
</organism>
<evidence type="ECO:0000256" key="4">
    <source>
        <dbReference type="ARBA" id="ARBA00022692"/>
    </source>
</evidence>
<evidence type="ECO:0000256" key="7">
    <source>
        <dbReference type="PIRSR" id="PIRSR600715-1"/>
    </source>
</evidence>
<feature type="transmembrane region" description="Helical" evidence="8">
    <location>
        <begin position="242"/>
        <end position="262"/>
    </location>
</feature>